<dbReference type="STRING" id="180498.A0A067LCV1"/>
<name>A0A067LCV1_JATCU</name>
<dbReference type="InterPro" id="IPR004314">
    <property type="entry name" value="Neprosin"/>
</dbReference>
<keyword evidence="4" id="KW-1185">Reference proteome</keyword>
<dbReference type="AlphaFoldDB" id="A0A067LCV1"/>
<gene>
    <name evidence="3" type="ORF">JCGZ_01644</name>
</gene>
<dbReference type="PROSITE" id="PS52045">
    <property type="entry name" value="NEPROSIN_PEP_CD"/>
    <property type="match status" value="1"/>
</dbReference>
<dbReference type="PANTHER" id="PTHR31589">
    <property type="entry name" value="PROTEIN, PUTATIVE (DUF239)-RELATED-RELATED"/>
    <property type="match status" value="1"/>
</dbReference>
<evidence type="ECO:0000313" key="3">
    <source>
        <dbReference type="EMBL" id="KDP42320.1"/>
    </source>
</evidence>
<keyword evidence="1" id="KW-0732">Signal</keyword>
<feature type="signal peptide" evidence="1">
    <location>
        <begin position="1"/>
        <end position="21"/>
    </location>
</feature>
<dbReference type="OrthoDB" id="1858978at2759"/>
<dbReference type="InterPro" id="IPR025521">
    <property type="entry name" value="Neprosin_propep"/>
</dbReference>
<dbReference type="InterPro" id="IPR053168">
    <property type="entry name" value="Glutamic_endopeptidase"/>
</dbReference>
<reference evidence="3 4" key="1">
    <citation type="journal article" date="2014" name="PLoS ONE">
        <title>Global Analysis of Gene Expression Profiles in Physic Nut (Jatropha curcas L.) Seedlings Exposed to Salt Stress.</title>
        <authorList>
            <person name="Zhang L."/>
            <person name="Zhang C."/>
            <person name="Wu P."/>
            <person name="Chen Y."/>
            <person name="Li M."/>
            <person name="Jiang H."/>
            <person name="Wu G."/>
        </authorList>
    </citation>
    <scope>NUCLEOTIDE SEQUENCE [LARGE SCALE GENOMIC DNA]</scope>
    <source>
        <strain evidence="4">cv. GZQX0401</strain>
        <tissue evidence="3">Young leaves</tissue>
    </source>
</reference>
<evidence type="ECO:0000259" key="2">
    <source>
        <dbReference type="PROSITE" id="PS52045"/>
    </source>
</evidence>
<sequence>MAFKVALAILLLWYLLPTCIGRTLSIEEDLELEKELKRLTKPAVETILTIYGDTYDCVDFYKQPAFDHPLLKNHSYHFQMKPTSYPTGRRQRNSSSILKPETIWLNGKGCPTGTVPIKRVTKDDLIRAKLAAEIYASNVNPQNAARPGVHFAGGRLSNGKYYGAGMFTSLYNPKLYDKSQYSSSEIKIQNGPDSLIFGWTVNPAVYRDTRTRLFIYTNAGNSHCFNTHCSGFILNRADIPLDFAFPQLSEIGGPTIGEHFFAYKDAANGDWIFQIEWQSEYSTQVGWWPKKIFTGLADSATYIEWGGEGYSPPNIPSPQMGSGNLPKDPQSSEYNSFCAELTIVNESHQTVNAPKVETYRDISGTYYNAYDSGYVRKDYKHLMWFGGPGTYKGN</sequence>
<protein>
    <recommendedName>
        <fullName evidence="2">Neprosin PEP catalytic domain-containing protein</fullName>
    </recommendedName>
</protein>
<accession>A0A067LCV1</accession>
<feature type="chain" id="PRO_5001643683" description="Neprosin PEP catalytic domain-containing protein" evidence="1">
    <location>
        <begin position="22"/>
        <end position="394"/>
    </location>
</feature>
<dbReference type="Proteomes" id="UP000027138">
    <property type="component" value="Unassembled WGS sequence"/>
</dbReference>
<dbReference type="PANTHER" id="PTHR31589:SF223">
    <property type="entry name" value="PROTEIN, PUTATIVE (DUF239)-RELATED"/>
    <property type="match status" value="1"/>
</dbReference>
<dbReference type="EMBL" id="KK914308">
    <property type="protein sequence ID" value="KDP42320.1"/>
    <property type="molecule type" value="Genomic_DNA"/>
</dbReference>
<organism evidence="3 4">
    <name type="scientific">Jatropha curcas</name>
    <name type="common">Barbados nut</name>
    <dbReference type="NCBI Taxonomy" id="180498"/>
    <lineage>
        <taxon>Eukaryota</taxon>
        <taxon>Viridiplantae</taxon>
        <taxon>Streptophyta</taxon>
        <taxon>Embryophyta</taxon>
        <taxon>Tracheophyta</taxon>
        <taxon>Spermatophyta</taxon>
        <taxon>Magnoliopsida</taxon>
        <taxon>eudicotyledons</taxon>
        <taxon>Gunneridae</taxon>
        <taxon>Pentapetalae</taxon>
        <taxon>rosids</taxon>
        <taxon>fabids</taxon>
        <taxon>Malpighiales</taxon>
        <taxon>Euphorbiaceae</taxon>
        <taxon>Crotonoideae</taxon>
        <taxon>Jatropheae</taxon>
        <taxon>Jatropha</taxon>
    </lineage>
</organism>
<proteinExistence type="predicted"/>
<dbReference type="Pfam" id="PF14365">
    <property type="entry name" value="Neprosin_AP"/>
    <property type="match status" value="1"/>
</dbReference>
<evidence type="ECO:0000256" key="1">
    <source>
        <dbReference type="SAM" id="SignalP"/>
    </source>
</evidence>
<evidence type="ECO:0000313" key="4">
    <source>
        <dbReference type="Proteomes" id="UP000027138"/>
    </source>
</evidence>
<dbReference type="Pfam" id="PF03080">
    <property type="entry name" value="Neprosin"/>
    <property type="match status" value="1"/>
</dbReference>
<feature type="domain" description="Neprosin PEP catalytic" evidence="2">
    <location>
        <begin position="142"/>
        <end position="394"/>
    </location>
</feature>